<evidence type="ECO:0000256" key="3">
    <source>
        <dbReference type="ARBA" id="ARBA00022553"/>
    </source>
</evidence>
<keyword evidence="6" id="KW-0812">Transmembrane</keyword>
<evidence type="ECO:0000259" key="8">
    <source>
        <dbReference type="PROSITE" id="PS50109"/>
    </source>
</evidence>
<dbReference type="PRINTS" id="PR00344">
    <property type="entry name" value="BCTRLSENSOR"/>
</dbReference>
<dbReference type="Pfam" id="PF02518">
    <property type="entry name" value="HATPase_c"/>
    <property type="match status" value="1"/>
</dbReference>
<protein>
    <recommendedName>
        <fullName evidence="2">histidine kinase</fullName>
        <ecNumber evidence="2">2.7.13.3</ecNumber>
    </recommendedName>
</protein>
<dbReference type="Gene3D" id="3.30.450.20">
    <property type="entry name" value="PAS domain"/>
    <property type="match status" value="1"/>
</dbReference>
<dbReference type="InterPro" id="IPR013783">
    <property type="entry name" value="Ig-like_fold"/>
</dbReference>
<dbReference type="PANTHER" id="PTHR43047">
    <property type="entry name" value="TWO-COMPONENT HISTIDINE PROTEIN KINASE"/>
    <property type="match status" value="1"/>
</dbReference>
<dbReference type="PROSITE" id="PS50112">
    <property type="entry name" value="PAS"/>
    <property type="match status" value="1"/>
</dbReference>
<dbReference type="InterPro" id="IPR005467">
    <property type="entry name" value="His_kinase_dom"/>
</dbReference>
<organism evidence="11 12">
    <name type="scientific">Cecembia lonarensis (strain CCUG 58316 / KCTC 22772 / LW9)</name>
    <dbReference type="NCBI Taxonomy" id="1225176"/>
    <lineage>
        <taxon>Bacteria</taxon>
        <taxon>Pseudomonadati</taxon>
        <taxon>Bacteroidota</taxon>
        <taxon>Cytophagia</taxon>
        <taxon>Cytophagales</taxon>
        <taxon>Cyclobacteriaceae</taxon>
        <taxon>Cecembia</taxon>
    </lineage>
</organism>
<comment type="caution">
    <text evidence="11">The sequence shown here is derived from an EMBL/GenBank/DDBJ whole genome shotgun (WGS) entry which is preliminary data.</text>
</comment>
<dbReference type="SUPFAM" id="SSF55785">
    <property type="entry name" value="PYP-like sensor domain (PAS domain)"/>
    <property type="match status" value="1"/>
</dbReference>
<feature type="domain" description="PAC" evidence="10">
    <location>
        <begin position="856"/>
        <end position="907"/>
    </location>
</feature>
<proteinExistence type="predicted"/>
<evidence type="ECO:0000256" key="7">
    <source>
        <dbReference type="SAM" id="SignalP"/>
    </source>
</evidence>
<dbReference type="InterPro" id="IPR004358">
    <property type="entry name" value="Sig_transdc_His_kin-like_C"/>
</dbReference>
<feature type="signal peptide" evidence="7">
    <location>
        <begin position="1"/>
        <end position="19"/>
    </location>
</feature>
<feature type="transmembrane region" description="Helical" evidence="6">
    <location>
        <begin position="732"/>
        <end position="753"/>
    </location>
</feature>
<gene>
    <name evidence="11" type="primary">rcsC</name>
    <name evidence="11" type="ORF">B879_01180</name>
</gene>
<dbReference type="Pfam" id="PF07495">
    <property type="entry name" value="Y_Y_Y"/>
    <property type="match status" value="1"/>
</dbReference>
<evidence type="ECO:0000256" key="1">
    <source>
        <dbReference type="ARBA" id="ARBA00000085"/>
    </source>
</evidence>
<evidence type="ECO:0000259" key="9">
    <source>
        <dbReference type="PROSITE" id="PS50112"/>
    </source>
</evidence>
<evidence type="ECO:0000313" key="12">
    <source>
        <dbReference type="Proteomes" id="UP000004478"/>
    </source>
</evidence>
<dbReference type="GO" id="GO:0000155">
    <property type="term" value="F:phosphorelay sensor kinase activity"/>
    <property type="evidence" value="ECO:0007669"/>
    <property type="project" value="InterPro"/>
</dbReference>
<dbReference type="Gene3D" id="1.10.287.130">
    <property type="match status" value="1"/>
</dbReference>
<keyword evidence="7" id="KW-0732">Signal</keyword>
<dbReference type="InterPro" id="IPR035965">
    <property type="entry name" value="PAS-like_dom_sf"/>
</dbReference>
<reference evidence="11 12" key="1">
    <citation type="journal article" date="2012" name="J. Bacteriol.">
        <title>Draft Genome Sequence of Cecembia lonarensis Strain LW9T, Isolated from Lonar Lake, a Haloalkaline Lake in India.</title>
        <authorList>
            <person name="Shivaji S."/>
            <person name="Ara S."/>
            <person name="Singh A."/>
            <person name="Pinnaka A.K."/>
        </authorList>
    </citation>
    <scope>NUCLEOTIDE SEQUENCE [LARGE SCALE GENOMIC DNA]</scope>
    <source>
        <strain evidence="11 12">LW9</strain>
    </source>
</reference>
<dbReference type="InterPro" id="IPR000700">
    <property type="entry name" value="PAS-assoc_C"/>
</dbReference>
<dbReference type="RefSeq" id="WP_009184222.1">
    <property type="nucleotide sequence ID" value="NZ_AMGM01000012.1"/>
</dbReference>
<dbReference type="PANTHER" id="PTHR43047:SF64">
    <property type="entry name" value="HISTIDINE KINASE CONTAINING CHEY-HOMOLOGOUS RECEIVER DOMAIN AND PAS DOMAIN-RELATED"/>
    <property type="match status" value="1"/>
</dbReference>
<dbReference type="InterPro" id="IPR003661">
    <property type="entry name" value="HisK_dim/P_dom"/>
</dbReference>
<dbReference type="Pfam" id="PF07494">
    <property type="entry name" value="Reg_prop"/>
    <property type="match status" value="1"/>
</dbReference>
<evidence type="ECO:0000256" key="6">
    <source>
        <dbReference type="SAM" id="Phobius"/>
    </source>
</evidence>
<dbReference type="SMART" id="SM00091">
    <property type="entry name" value="PAS"/>
    <property type="match status" value="1"/>
</dbReference>
<dbReference type="InterPro" id="IPR011123">
    <property type="entry name" value="Y_Y_Y"/>
</dbReference>
<dbReference type="EC" id="2.7.13.3" evidence="2"/>
<dbReference type="Proteomes" id="UP000004478">
    <property type="component" value="Unassembled WGS sequence"/>
</dbReference>
<dbReference type="AlphaFoldDB" id="K1L1B2"/>
<comment type="catalytic activity">
    <reaction evidence="1">
        <text>ATP + protein L-histidine = ADP + protein N-phospho-L-histidine.</text>
        <dbReference type="EC" id="2.7.13.3"/>
    </reaction>
</comment>
<keyword evidence="3" id="KW-0597">Phosphoprotein</keyword>
<dbReference type="InterPro" id="IPR015943">
    <property type="entry name" value="WD40/YVTN_repeat-like_dom_sf"/>
</dbReference>
<dbReference type="PROSITE" id="PS50113">
    <property type="entry name" value="PAC"/>
    <property type="match status" value="1"/>
</dbReference>
<evidence type="ECO:0000259" key="10">
    <source>
        <dbReference type="PROSITE" id="PS50113"/>
    </source>
</evidence>
<dbReference type="InterPro" id="IPR011110">
    <property type="entry name" value="Reg_prop"/>
</dbReference>
<evidence type="ECO:0000313" key="11">
    <source>
        <dbReference type="EMBL" id="EKB50175.1"/>
    </source>
</evidence>
<evidence type="ECO:0000256" key="5">
    <source>
        <dbReference type="ARBA" id="ARBA00022777"/>
    </source>
</evidence>
<dbReference type="EMBL" id="AMGM01000012">
    <property type="protein sequence ID" value="EKB50175.1"/>
    <property type="molecule type" value="Genomic_DNA"/>
</dbReference>
<feature type="domain" description="PAS" evidence="9">
    <location>
        <begin position="780"/>
        <end position="822"/>
    </location>
</feature>
<dbReference type="InterPro" id="IPR003594">
    <property type="entry name" value="HATPase_dom"/>
</dbReference>
<dbReference type="SMART" id="SM00388">
    <property type="entry name" value="HisKA"/>
    <property type="match status" value="1"/>
</dbReference>
<dbReference type="Pfam" id="PF00512">
    <property type="entry name" value="HisKA"/>
    <property type="match status" value="1"/>
</dbReference>
<dbReference type="Gene3D" id="3.30.565.10">
    <property type="entry name" value="Histidine kinase-like ATPase, C-terminal domain"/>
    <property type="match status" value="1"/>
</dbReference>
<dbReference type="CDD" id="cd00130">
    <property type="entry name" value="PAS"/>
    <property type="match status" value="1"/>
</dbReference>
<dbReference type="SUPFAM" id="SSF47384">
    <property type="entry name" value="Homodimeric domain of signal transducing histidine kinase"/>
    <property type="match status" value="1"/>
</dbReference>
<dbReference type="NCBIfam" id="TIGR00229">
    <property type="entry name" value="sensory_box"/>
    <property type="match status" value="1"/>
</dbReference>
<evidence type="ECO:0000256" key="2">
    <source>
        <dbReference type="ARBA" id="ARBA00012438"/>
    </source>
</evidence>
<accession>K1L1B2</accession>
<dbReference type="Pfam" id="PF13426">
    <property type="entry name" value="PAS_9"/>
    <property type="match status" value="1"/>
</dbReference>
<dbReference type="CDD" id="cd00082">
    <property type="entry name" value="HisKA"/>
    <property type="match status" value="1"/>
</dbReference>
<dbReference type="Gene3D" id="2.60.40.10">
    <property type="entry name" value="Immunoglobulins"/>
    <property type="match status" value="1"/>
</dbReference>
<sequence>MRVLFGWIIALVTICEAHAQYFPINNQIRGVDLPSDVIYDIQQDTEGQIWFNTALGVFYSDGFFTYSIPDSVQSQLSKRVGMLSGKDGAIWIFNRIGLPAIFRYKEGNWTRLRLPNEVEGININYQRFDFYYHLGFEGYFFIIRDYIYFYDGENWHQSPESFDKNGTYQSVFHGKEQTVLMFGEGALLFDGESFIEVEWKGIELPGPVSQMAFDESTATYFFLGDGYFASGPSSDTVNRMIFEGFVKSSYITETFSGIQLSNRNVIFHHNSQLFKYSLNKDEVFDIGTFNQLRTSAIYDFLVDREGVLWVTSHRGLININSFRFLKFASPPFLDDEITALISLNGNGMLVGFNNGLQLWENGEVHTIFKDEELIGQPEIRITNFSKDKNGQIWFTANAMGLGKFDPKTKTTSFEKSPNDRFINSVYAVGDTLFIIANTRVYLSSINRAKGEHFQNEISSDLKRILEQQQVFLRKIGRLSDGRMIMMQGGSATPEMDKVINFDKGMAIIGYDFLEWGNHLLLGTETGLKVFLDGKLKDFEWYGQKINRPVFALLEDSLGRVWSGTDKGIFLIEEQGIRQLDEGSGLAGAEINRGALLEDEYGNVWIGTSKGLSMFDPSADFPTRSFPFVRIGPIVLTNFPEHITDKNKIPYTNNSVKFSYKAVTFLPDTRLIVRYKLEGLHNDWVEIRNPRDNELVFNNLPPGSYQLFLQASNDGVNFTGTVVSPSFKILKPIYLQIWFLVVLALFLLAVGYLIKSFLEQTKETGELKLVVNEKDKKVQESEDQFKNVWESSKDGLMLSTENGKIIAANEALARLAGVDIQQLSAGYIWDLFGDREFYEKERKRLEDSYSGISETSINIELKLPFKAGNKYIDYYSSLLKTNLGDQNVYLSVFRDITEKKQYEEGLKLAKEKAEEASKMKSSFLSNMSHEIRTPLNGILGTAENIMLNRKHDLELIAQLEIIQESGERLLKTINNILDLSKIEANKIELNPVFINAGEFLSKILLPLKTIAVKKGLLITAKCLTEPCIIKIDPLYFEMIVNNIVGNAIKYSEKGLISIFMEEKEGNLHFEVIDQGIGMNKAFMDRIFKPFEQESQGFERTFEGTGLGLTITKNLVDLMRGKIIIESEKNKGTRVLIILPIGNK</sequence>
<dbReference type="PROSITE" id="PS50109">
    <property type="entry name" value="HIS_KIN"/>
    <property type="match status" value="1"/>
</dbReference>
<feature type="domain" description="Histidine kinase" evidence="8">
    <location>
        <begin position="925"/>
        <end position="1141"/>
    </location>
</feature>
<dbReference type="OrthoDB" id="9806995at2"/>
<keyword evidence="6" id="KW-1133">Transmembrane helix</keyword>
<dbReference type="SMART" id="SM00387">
    <property type="entry name" value="HATPase_c"/>
    <property type="match status" value="1"/>
</dbReference>
<keyword evidence="6" id="KW-0472">Membrane</keyword>
<feature type="chain" id="PRO_5003850185" description="histidine kinase" evidence="7">
    <location>
        <begin position="20"/>
        <end position="1142"/>
    </location>
</feature>
<keyword evidence="4 11" id="KW-0808">Transferase</keyword>
<dbReference type="InterPro" id="IPR036890">
    <property type="entry name" value="HATPase_C_sf"/>
</dbReference>
<evidence type="ECO:0000256" key="4">
    <source>
        <dbReference type="ARBA" id="ARBA00022679"/>
    </source>
</evidence>
<dbReference type="SUPFAM" id="SSF63829">
    <property type="entry name" value="Calcium-dependent phosphotriesterase"/>
    <property type="match status" value="1"/>
</dbReference>
<dbReference type="SUPFAM" id="SSF55874">
    <property type="entry name" value="ATPase domain of HSP90 chaperone/DNA topoisomerase II/histidine kinase"/>
    <property type="match status" value="1"/>
</dbReference>
<dbReference type="Gene3D" id="2.130.10.10">
    <property type="entry name" value="YVTN repeat-like/Quinoprotein amine dehydrogenase"/>
    <property type="match status" value="3"/>
</dbReference>
<keyword evidence="12" id="KW-1185">Reference proteome</keyword>
<dbReference type="InterPro" id="IPR036097">
    <property type="entry name" value="HisK_dim/P_sf"/>
</dbReference>
<dbReference type="InterPro" id="IPR000014">
    <property type="entry name" value="PAS"/>
</dbReference>
<keyword evidence="5 11" id="KW-0418">Kinase</keyword>
<name>K1L1B2_CECL9</name>